<evidence type="ECO:0000313" key="2">
    <source>
        <dbReference type="Proteomes" id="UP000887013"/>
    </source>
</evidence>
<accession>A0A8X6M8K1</accession>
<dbReference type="OrthoDB" id="10468528at2759"/>
<proteinExistence type="predicted"/>
<evidence type="ECO:0000313" key="1">
    <source>
        <dbReference type="EMBL" id="GFS34591.1"/>
    </source>
</evidence>
<comment type="caution">
    <text evidence="1">The sequence shown here is derived from an EMBL/GenBank/DDBJ whole genome shotgun (WGS) entry which is preliminary data.</text>
</comment>
<dbReference type="Proteomes" id="UP000887013">
    <property type="component" value="Unassembled WGS sequence"/>
</dbReference>
<sequence length="97" mass="10495">MPQNCAPPQSVCKLNPVQVPICNSPLIWRAGSPGSEMEARGLSDIHDAELTTDDLFHRVRRFLADTVSKARGGAMSCMEACGGGLRSESSRHLTELQ</sequence>
<reference evidence="1" key="1">
    <citation type="submission" date="2020-08" db="EMBL/GenBank/DDBJ databases">
        <title>Multicomponent nature underlies the extraordinary mechanical properties of spider dragline silk.</title>
        <authorList>
            <person name="Kono N."/>
            <person name="Nakamura H."/>
            <person name="Mori M."/>
            <person name="Yoshida Y."/>
            <person name="Ohtoshi R."/>
            <person name="Malay A.D."/>
            <person name="Moran D.A.P."/>
            <person name="Tomita M."/>
            <person name="Numata K."/>
            <person name="Arakawa K."/>
        </authorList>
    </citation>
    <scope>NUCLEOTIDE SEQUENCE</scope>
</reference>
<dbReference type="AlphaFoldDB" id="A0A8X6M8K1"/>
<protein>
    <submittedName>
        <fullName evidence="1">Uncharacterized protein</fullName>
    </submittedName>
</protein>
<name>A0A8X6M8K1_NEPPI</name>
<organism evidence="1 2">
    <name type="scientific">Nephila pilipes</name>
    <name type="common">Giant wood spider</name>
    <name type="synonym">Nephila maculata</name>
    <dbReference type="NCBI Taxonomy" id="299642"/>
    <lineage>
        <taxon>Eukaryota</taxon>
        <taxon>Metazoa</taxon>
        <taxon>Ecdysozoa</taxon>
        <taxon>Arthropoda</taxon>
        <taxon>Chelicerata</taxon>
        <taxon>Arachnida</taxon>
        <taxon>Araneae</taxon>
        <taxon>Araneomorphae</taxon>
        <taxon>Entelegynae</taxon>
        <taxon>Araneoidea</taxon>
        <taxon>Nephilidae</taxon>
        <taxon>Nephila</taxon>
    </lineage>
</organism>
<dbReference type="EMBL" id="BMAW01042508">
    <property type="protein sequence ID" value="GFS34591.1"/>
    <property type="molecule type" value="Genomic_DNA"/>
</dbReference>
<gene>
    <name evidence="1" type="ORF">NPIL_28871</name>
</gene>
<keyword evidence="2" id="KW-1185">Reference proteome</keyword>